<accession>A0ABU9C6B5</accession>
<protein>
    <submittedName>
        <fullName evidence="1">Uncharacterized protein</fullName>
    </submittedName>
</protein>
<dbReference type="EMBL" id="JBBUTI010000005">
    <property type="protein sequence ID" value="MEK8046204.1"/>
    <property type="molecule type" value="Genomic_DNA"/>
</dbReference>
<dbReference type="RefSeq" id="WP_341398494.1">
    <property type="nucleotide sequence ID" value="NZ_JBBUTI010000005.1"/>
</dbReference>
<keyword evidence="2" id="KW-1185">Reference proteome</keyword>
<reference evidence="1 2" key="1">
    <citation type="submission" date="2024-04" db="EMBL/GenBank/DDBJ databases">
        <title>Novel species of the genus Ideonella isolated from streams.</title>
        <authorList>
            <person name="Lu H."/>
        </authorList>
    </citation>
    <scope>NUCLEOTIDE SEQUENCE [LARGE SCALE GENOMIC DNA]</scope>
    <source>
        <strain evidence="1 2">LYT19W</strain>
    </source>
</reference>
<evidence type="ECO:0000313" key="2">
    <source>
        <dbReference type="Proteomes" id="UP001379945"/>
    </source>
</evidence>
<comment type="caution">
    <text evidence="1">The sequence shown here is derived from an EMBL/GenBank/DDBJ whole genome shotgun (WGS) entry which is preliminary data.</text>
</comment>
<proteinExistence type="predicted"/>
<sequence>MVLPLAALASPAGEPATGLALPKDVRSYLERREACEHWRGEEGYDAARRREIVAAVCETCPNLLSTWVRLMRTYEARPEVREALFDQRDDREIITAAREAELCRKPARTRGKPATGQHG</sequence>
<evidence type="ECO:0000313" key="1">
    <source>
        <dbReference type="EMBL" id="MEK8046204.1"/>
    </source>
</evidence>
<organism evidence="1 2">
    <name type="scientific">Ideonella margarita</name>
    <dbReference type="NCBI Taxonomy" id="2984191"/>
    <lineage>
        <taxon>Bacteria</taxon>
        <taxon>Pseudomonadati</taxon>
        <taxon>Pseudomonadota</taxon>
        <taxon>Betaproteobacteria</taxon>
        <taxon>Burkholderiales</taxon>
        <taxon>Sphaerotilaceae</taxon>
        <taxon>Ideonella</taxon>
    </lineage>
</organism>
<gene>
    <name evidence="1" type="ORF">AACH00_07620</name>
</gene>
<dbReference type="Proteomes" id="UP001379945">
    <property type="component" value="Unassembled WGS sequence"/>
</dbReference>
<name>A0ABU9C6B5_9BURK</name>